<dbReference type="Proteomes" id="UP000792457">
    <property type="component" value="Unassembled WGS sequence"/>
</dbReference>
<keyword evidence="2" id="KW-1185">Reference proteome</keyword>
<organism evidence="1 2">
    <name type="scientific">Ladona fulva</name>
    <name type="common">Scarce chaser dragonfly</name>
    <name type="synonym">Libellula fulva</name>
    <dbReference type="NCBI Taxonomy" id="123851"/>
    <lineage>
        <taxon>Eukaryota</taxon>
        <taxon>Metazoa</taxon>
        <taxon>Ecdysozoa</taxon>
        <taxon>Arthropoda</taxon>
        <taxon>Hexapoda</taxon>
        <taxon>Insecta</taxon>
        <taxon>Pterygota</taxon>
        <taxon>Palaeoptera</taxon>
        <taxon>Odonata</taxon>
        <taxon>Epiprocta</taxon>
        <taxon>Anisoptera</taxon>
        <taxon>Libelluloidea</taxon>
        <taxon>Libellulidae</taxon>
        <taxon>Ladona</taxon>
    </lineage>
</organism>
<dbReference type="EMBL" id="KZ308682">
    <property type="protein sequence ID" value="KAG8233029.1"/>
    <property type="molecule type" value="Genomic_DNA"/>
</dbReference>
<sequence>MGGLGLHPQVDHHHLRPVNKGCWRISCLRPSPPLRPCLALGRPDSLANSVQARRRGGIAVIVSVINFIVGTTGIRTSSSGGHWRHHEDPGCALPLLLPTPLPACPQTWQSGWGVEHPRGVVTRLPGTRGRPHATTPLTWCCGNFVVRTLKKTHFD</sequence>
<protein>
    <submittedName>
        <fullName evidence="1">Uncharacterized protein</fullName>
    </submittedName>
</protein>
<proteinExistence type="predicted"/>
<dbReference type="AlphaFoldDB" id="A0A8K0P6V6"/>
<gene>
    <name evidence="1" type="ORF">J437_LFUL012169</name>
</gene>
<reference evidence="1" key="1">
    <citation type="submission" date="2013-04" db="EMBL/GenBank/DDBJ databases">
        <authorList>
            <person name="Qu J."/>
            <person name="Murali S.C."/>
            <person name="Bandaranaike D."/>
            <person name="Bellair M."/>
            <person name="Blankenburg K."/>
            <person name="Chao H."/>
            <person name="Dinh H."/>
            <person name="Doddapaneni H."/>
            <person name="Downs B."/>
            <person name="Dugan-Rocha S."/>
            <person name="Elkadiri S."/>
            <person name="Gnanaolivu R.D."/>
            <person name="Hernandez B."/>
            <person name="Javaid M."/>
            <person name="Jayaseelan J.C."/>
            <person name="Lee S."/>
            <person name="Li M."/>
            <person name="Ming W."/>
            <person name="Munidasa M."/>
            <person name="Muniz J."/>
            <person name="Nguyen L."/>
            <person name="Ongeri F."/>
            <person name="Osuji N."/>
            <person name="Pu L.-L."/>
            <person name="Puazo M."/>
            <person name="Qu C."/>
            <person name="Quiroz J."/>
            <person name="Raj R."/>
            <person name="Weissenberger G."/>
            <person name="Xin Y."/>
            <person name="Zou X."/>
            <person name="Han Y."/>
            <person name="Richards S."/>
            <person name="Worley K."/>
            <person name="Muzny D."/>
            <person name="Gibbs R."/>
        </authorList>
    </citation>
    <scope>NUCLEOTIDE SEQUENCE</scope>
    <source>
        <strain evidence="1">Sampled in the wild</strain>
    </source>
</reference>
<accession>A0A8K0P6V6</accession>
<evidence type="ECO:0000313" key="2">
    <source>
        <dbReference type="Proteomes" id="UP000792457"/>
    </source>
</evidence>
<evidence type="ECO:0000313" key="1">
    <source>
        <dbReference type="EMBL" id="KAG8233029.1"/>
    </source>
</evidence>
<reference evidence="1" key="2">
    <citation type="submission" date="2017-10" db="EMBL/GenBank/DDBJ databases">
        <title>Ladona fulva Genome sequencing and assembly.</title>
        <authorList>
            <person name="Murali S."/>
            <person name="Richards S."/>
            <person name="Bandaranaike D."/>
            <person name="Bellair M."/>
            <person name="Blankenburg K."/>
            <person name="Chao H."/>
            <person name="Dinh H."/>
            <person name="Doddapaneni H."/>
            <person name="Dugan-Rocha S."/>
            <person name="Elkadiri S."/>
            <person name="Gnanaolivu R."/>
            <person name="Hernandez B."/>
            <person name="Skinner E."/>
            <person name="Javaid M."/>
            <person name="Lee S."/>
            <person name="Li M."/>
            <person name="Ming W."/>
            <person name="Munidasa M."/>
            <person name="Muniz J."/>
            <person name="Nguyen L."/>
            <person name="Hughes D."/>
            <person name="Osuji N."/>
            <person name="Pu L.-L."/>
            <person name="Puazo M."/>
            <person name="Qu C."/>
            <person name="Quiroz J."/>
            <person name="Raj R."/>
            <person name="Weissenberger G."/>
            <person name="Xin Y."/>
            <person name="Zou X."/>
            <person name="Han Y."/>
            <person name="Worley K."/>
            <person name="Muzny D."/>
            <person name="Gibbs R."/>
        </authorList>
    </citation>
    <scope>NUCLEOTIDE SEQUENCE</scope>
    <source>
        <strain evidence="1">Sampled in the wild</strain>
    </source>
</reference>
<name>A0A8K0P6V6_LADFU</name>
<comment type="caution">
    <text evidence="1">The sequence shown here is derived from an EMBL/GenBank/DDBJ whole genome shotgun (WGS) entry which is preliminary data.</text>
</comment>